<proteinExistence type="predicted"/>
<sequence>MYLKDCEGCYESTFVGTGLGHRVASYHVTIYVTEVSLKTNKRSRRLGIPLTLVLMPSFSLDSEPHHSTCSRTFP</sequence>
<dbReference type="HOGENOM" id="CLU_2688211_0_0_1"/>
<reference evidence="1 2" key="1">
    <citation type="submission" date="2014-04" db="EMBL/GenBank/DDBJ databases">
        <authorList>
            <consortium name="DOE Joint Genome Institute"/>
            <person name="Kuo A."/>
            <person name="Kohler A."/>
            <person name="Nagy L.G."/>
            <person name="Floudas D."/>
            <person name="Copeland A."/>
            <person name="Barry K.W."/>
            <person name="Cichocki N."/>
            <person name="Veneault-Fourrey C."/>
            <person name="LaButti K."/>
            <person name="Lindquist E.A."/>
            <person name="Lipzen A."/>
            <person name="Lundell T."/>
            <person name="Morin E."/>
            <person name="Murat C."/>
            <person name="Sun H."/>
            <person name="Tunlid A."/>
            <person name="Henrissat B."/>
            <person name="Grigoriev I.V."/>
            <person name="Hibbett D.S."/>
            <person name="Martin F."/>
            <person name="Nordberg H.P."/>
            <person name="Cantor M.N."/>
            <person name="Hua S.X."/>
        </authorList>
    </citation>
    <scope>NUCLEOTIDE SEQUENCE [LARGE SCALE GENOMIC DNA]</scope>
    <source>
        <strain evidence="1 2">LaAM-08-1</strain>
    </source>
</reference>
<evidence type="ECO:0000313" key="1">
    <source>
        <dbReference type="EMBL" id="KIJ91436.1"/>
    </source>
</evidence>
<dbReference type="AlphaFoldDB" id="A0A0C9X1H2"/>
<evidence type="ECO:0000313" key="2">
    <source>
        <dbReference type="Proteomes" id="UP000054477"/>
    </source>
</evidence>
<dbReference type="Proteomes" id="UP000054477">
    <property type="component" value="Unassembled WGS sequence"/>
</dbReference>
<organism evidence="1 2">
    <name type="scientific">Laccaria amethystina LaAM-08-1</name>
    <dbReference type="NCBI Taxonomy" id="1095629"/>
    <lineage>
        <taxon>Eukaryota</taxon>
        <taxon>Fungi</taxon>
        <taxon>Dikarya</taxon>
        <taxon>Basidiomycota</taxon>
        <taxon>Agaricomycotina</taxon>
        <taxon>Agaricomycetes</taxon>
        <taxon>Agaricomycetidae</taxon>
        <taxon>Agaricales</taxon>
        <taxon>Agaricineae</taxon>
        <taxon>Hydnangiaceae</taxon>
        <taxon>Laccaria</taxon>
    </lineage>
</organism>
<gene>
    <name evidence="1" type="ORF">K443DRAFT_486011</name>
</gene>
<reference evidence="2" key="2">
    <citation type="submission" date="2015-01" db="EMBL/GenBank/DDBJ databases">
        <title>Evolutionary Origins and Diversification of the Mycorrhizal Mutualists.</title>
        <authorList>
            <consortium name="DOE Joint Genome Institute"/>
            <consortium name="Mycorrhizal Genomics Consortium"/>
            <person name="Kohler A."/>
            <person name="Kuo A."/>
            <person name="Nagy L.G."/>
            <person name="Floudas D."/>
            <person name="Copeland A."/>
            <person name="Barry K.W."/>
            <person name="Cichocki N."/>
            <person name="Veneault-Fourrey C."/>
            <person name="LaButti K."/>
            <person name="Lindquist E.A."/>
            <person name="Lipzen A."/>
            <person name="Lundell T."/>
            <person name="Morin E."/>
            <person name="Murat C."/>
            <person name="Riley R."/>
            <person name="Ohm R."/>
            <person name="Sun H."/>
            <person name="Tunlid A."/>
            <person name="Henrissat B."/>
            <person name="Grigoriev I.V."/>
            <person name="Hibbett D.S."/>
            <person name="Martin F."/>
        </authorList>
    </citation>
    <scope>NUCLEOTIDE SEQUENCE [LARGE SCALE GENOMIC DNA]</scope>
    <source>
        <strain evidence="2">LaAM-08-1</strain>
    </source>
</reference>
<keyword evidence="2" id="KW-1185">Reference proteome</keyword>
<protein>
    <submittedName>
        <fullName evidence="1">Uncharacterized protein</fullName>
    </submittedName>
</protein>
<accession>A0A0C9X1H2</accession>
<dbReference type="EMBL" id="KN839007">
    <property type="protein sequence ID" value="KIJ91436.1"/>
    <property type="molecule type" value="Genomic_DNA"/>
</dbReference>
<name>A0A0C9X1H2_9AGAR</name>